<name>A0A6C2U2Q6_PONDE</name>
<dbReference type="Proteomes" id="UP000366872">
    <property type="component" value="Unassembled WGS sequence"/>
</dbReference>
<dbReference type="EMBL" id="CAAHFG010000001">
    <property type="protein sequence ID" value="VGO14278.1"/>
    <property type="molecule type" value="Genomic_DNA"/>
</dbReference>
<gene>
    <name evidence="3" type="ORF">PDESU_02837</name>
</gene>
<protein>
    <submittedName>
        <fullName evidence="3">Uncharacterized protein</fullName>
    </submittedName>
</protein>
<organism evidence="3 4">
    <name type="scientific">Pontiella desulfatans</name>
    <dbReference type="NCBI Taxonomy" id="2750659"/>
    <lineage>
        <taxon>Bacteria</taxon>
        <taxon>Pseudomonadati</taxon>
        <taxon>Kiritimatiellota</taxon>
        <taxon>Kiritimatiellia</taxon>
        <taxon>Kiritimatiellales</taxon>
        <taxon>Pontiellaceae</taxon>
        <taxon>Pontiella</taxon>
    </lineage>
</organism>
<keyword evidence="4" id="KW-1185">Reference proteome</keyword>
<evidence type="ECO:0000313" key="3">
    <source>
        <dbReference type="EMBL" id="VGO14278.1"/>
    </source>
</evidence>
<accession>A0A6C2U2Q6</accession>
<feature type="region of interest" description="Disordered" evidence="1">
    <location>
        <begin position="97"/>
        <end position="124"/>
    </location>
</feature>
<proteinExistence type="predicted"/>
<keyword evidence="2" id="KW-0812">Transmembrane</keyword>
<dbReference type="AlphaFoldDB" id="A0A6C2U2Q6"/>
<feature type="transmembrane region" description="Helical" evidence="2">
    <location>
        <begin position="13"/>
        <end position="34"/>
    </location>
</feature>
<keyword evidence="2" id="KW-0472">Membrane</keyword>
<keyword evidence="2" id="KW-1133">Transmembrane helix</keyword>
<evidence type="ECO:0000313" key="4">
    <source>
        <dbReference type="Proteomes" id="UP000366872"/>
    </source>
</evidence>
<feature type="compositionally biased region" description="Basic and acidic residues" evidence="1">
    <location>
        <begin position="97"/>
        <end position="112"/>
    </location>
</feature>
<evidence type="ECO:0000256" key="2">
    <source>
        <dbReference type="SAM" id="Phobius"/>
    </source>
</evidence>
<feature type="transmembrane region" description="Helical" evidence="2">
    <location>
        <begin position="70"/>
        <end position="90"/>
    </location>
</feature>
<evidence type="ECO:0000256" key="1">
    <source>
        <dbReference type="SAM" id="MobiDB-lite"/>
    </source>
</evidence>
<feature type="transmembrane region" description="Helical" evidence="2">
    <location>
        <begin position="41"/>
        <end position="58"/>
    </location>
</feature>
<sequence>MQISLSDSMISEFLSGLFAVFSLVAVGGILSLVLQRMARSFPFTRLSLILGLAPLSFFKFLEPGGSSTLFLYSMIVILLGITIDGISHLLDPRESPRAKAAPKKAEAGKEAEPAPGMIVWEKTE</sequence>
<reference evidence="3 4" key="1">
    <citation type="submission" date="2019-04" db="EMBL/GenBank/DDBJ databases">
        <authorList>
            <person name="Van Vliet M D."/>
        </authorList>
    </citation>
    <scope>NUCLEOTIDE SEQUENCE [LARGE SCALE GENOMIC DNA]</scope>
    <source>
        <strain evidence="3 4">F1</strain>
    </source>
</reference>